<dbReference type="InterPro" id="IPR052769">
    <property type="entry name" value="TPR_domain_protein"/>
</dbReference>
<dbReference type="Gene3D" id="1.25.40.10">
    <property type="entry name" value="Tetratricopeptide repeat domain"/>
    <property type="match status" value="1"/>
</dbReference>
<dbReference type="PROSITE" id="PS50005">
    <property type="entry name" value="TPR"/>
    <property type="match status" value="1"/>
</dbReference>
<organism evidence="2 3">
    <name type="scientific">Castilleja foliolosa</name>
    <dbReference type="NCBI Taxonomy" id="1961234"/>
    <lineage>
        <taxon>Eukaryota</taxon>
        <taxon>Viridiplantae</taxon>
        <taxon>Streptophyta</taxon>
        <taxon>Embryophyta</taxon>
        <taxon>Tracheophyta</taxon>
        <taxon>Spermatophyta</taxon>
        <taxon>Magnoliopsida</taxon>
        <taxon>eudicotyledons</taxon>
        <taxon>Gunneridae</taxon>
        <taxon>Pentapetalae</taxon>
        <taxon>asterids</taxon>
        <taxon>lamiids</taxon>
        <taxon>Lamiales</taxon>
        <taxon>Orobanchaceae</taxon>
        <taxon>Pedicularideae</taxon>
        <taxon>Castillejinae</taxon>
        <taxon>Castilleja</taxon>
    </lineage>
</organism>
<feature type="repeat" description="TPR" evidence="1">
    <location>
        <begin position="99"/>
        <end position="132"/>
    </location>
</feature>
<dbReference type="PANTHER" id="PTHR46014:SF1">
    <property type="entry name" value="TETRATRICOPEPTIDE REPEAT PROTEIN 1"/>
    <property type="match status" value="1"/>
</dbReference>
<dbReference type="EMBL" id="JAVIJP010000034">
    <property type="protein sequence ID" value="KAL3629748.1"/>
    <property type="molecule type" value="Genomic_DNA"/>
</dbReference>
<proteinExistence type="predicted"/>
<dbReference type="AlphaFoldDB" id="A0ABD3CJE0"/>
<dbReference type="Proteomes" id="UP001632038">
    <property type="component" value="Unassembled WGS sequence"/>
</dbReference>
<keyword evidence="3" id="KW-1185">Reference proteome</keyword>
<dbReference type="SUPFAM" id="SSF48452">
    <property type="entry name" value="TPR-like"/>
    <property type="match status" value="1"/>
</dbReference>
<dbReference type="PANTHER" id="PTHR46014">
    <property type="entry name" value="TETRATRICOPEPTIDE REPEAT PROTEIN 1"/>
    <property type="match status" value="1"/>
</dbReference>
<gene>
    <name evidence="2" type="ORF">CASFOL_026970</name>
</gene>
<evidence type="ECO:0000313" key="2">
    <source>
        <dbReference type="EMBL" id="KAL3629748.1"/>
    </source>
</evidence>
<name>A0ABD3CJE0_9LAMI</name>
<reference evidence="3" key="1">
    <citation type="journal article" date="2024" name="IScience">
        <title>Strigolactones Initiate the Formation of Haustorium-like Structures in Castilleja.</title>
        <authorList>
            <person name="Buerger M."/>
            <person name="Peterson D."/>
            <person name="Chory J."/>
        </authorList>
    </citation>
    <scope>NUCLEOTIDE SEQUENCE [LARGE SCALE GENOMIC DNA]</scope>
</reference>
<sequence>MAVIEEESGCVNDSQSRPKAAVVVDVPLGYCSDGYETASDTELNDSVPSNGNCTAADRNIAGSVKNGDDEVIHEVNEEERQEKTETIKAEINEKALAQANDAKLEGNSLFKAGQFEESLSTYEIALEVAPDDPSSNEIRSICHGNRSKLVFFSHA</sequence>
<dbReference type="InterPro" id="IPR011990">
    <property type="entry name" value="TPR-like_helical_dom_sf"/>
</dbReference>
<keyword evidence="1" id="KW-0802">TPR repeat</keyword>
<comment type="caution">
    <text evidence="2">The sequence shown here is derived from an EMBL/GenBank/DDBJ whole genome shotgun (WGS) entry which is preliminary data.</text>
</comment>
<evidence type="ECO:0000256" key="1">
    <source>
        <dbReference type="PROSITE-ProRule" id="PRU00339"/>
    </source>
</evidence>
<protein>
    <submittedName>
        <fullName evidence="2">Uncharacterized protein</fullName>
    </submittedName>
</protein>
<evidence type="ECO:0000313" key="3">
    <source>
        <dbReference type="Proteomes" id="UP001632038"/>
    </source>
</evidence>
<accession>A0ABD3CJE0</accession>
<dbReference type="InterPro" id="IPR019734">
    <property type="entry name" value="TPR_rpt"/>
</dbReference>